<dbReference type="PROSITE" id="PS50088">
    <property type="entry name" value="ANK_REPEAT"/>
    <property type="match status" value="16"/>
</dbReference>
<keyword evidence="9" id="KW-1185">Reference proteome</keyword>
<name>A0ABR4CZK1_9HELO</name>
<dbReference type="InterPro" id="IPR054471">
    <property type="entry name" value="GPIID_WHD"/>
</dbReference>
<sequence length="2012" mass="219408">MPRRVSDRELRTRLGGIVESFFTTLSPKEKELFVATTVVENLLADVQNAESQHKAKSASRKASVALKPFIAGIEQYCAAFDVIANASSTILSPLWGSFRIVLHLAKEYTEYFDKISDMMEIMGLHLSQLRRLPQLFPNNEQLKSFMVDVFQIMFEFCTKARHVFVKASDRTTKSHLRAITPVGLSTLIKLVWKPFKLQFGEIRTRLTEVMAKIEFEINLAEKEEAHAERVRTAKDRTVQSSRWEETEQFQKRWQSEIEDAGMEKITKWLAPADVLSNHAVSVKLRYGSTGSWFLNCPEFQDWLKDDSSPLFWLHAIPGAGKTVLTSTVINYLKHEYQNDEVGLAYFFCDYKDPSKQDPSTVLRTLLNQLCSQNIAVYQNVQKFYKDQYKDDRVANLAPPSLDLVRSNFDHFLDSSFVKVFIVIDAVDECHDRECIVKAISAIGDSVDHIKILVSSREDPLIYEEFKDFPNLKMRATHVSNDIESFVDATLNTRITSKKLKVKDDELRKLISDTLVLKAEGMFQWINCQIDHLCKFKTHNAIREALKHLPKTLEDTYLRILQSIDEDHQEIVQKILKWLVRGARVMTLKELASAIAIDPDADNETVDPDDVMDPEDIVGYCSSLVTVSDDQKVSLAHFTVKEFLTSARIKDNLSAYYIAQEEVHAELAQVCLTYLNYRDFDRRPVASVDEVVPLLDDFCFLEYAAKFWPVHAQHVSVSEDLIHELIEKLFHASTQRRGNYDLWLQVYHLQHRRNALTIVIPPHITPLYYASFFGLPKTVASLLDEDTEPSVELKKTDNPLAASATEGHATVLEILLERCFAEEEKDSLARYLYLAASRGHADAVEVLLAAGAPIDGNGGKYGTALQIAALEGHPDVVTDLLKRGANLKVADPRFGTPLAASAERGHRRVTKLLLEGGAAINGRGGWYSTPLIAAIVGKDDSIINDMLDHGANVNAHGGRHDCALMAAAAIGKIDLVKKLIDLGARVNDENDKGADALHSACCAGRLDVVGLLLAHGADVNAKGGKHRNALNAASAEGHLEIVQVLLAAGADVEFFDPHYGNSLQAAAFNGHKDIVRVLADTGVDVNMEGGVRGTALVTGASAGNLEMVKLLVELGVPMEFTEDTANAMIISVRKGHEELVRYFISNGVEVDGIGELRSTEEWTALALAAHKGNEHLVRVLLELGASVEADAGLHVTPLIAAIDSDHCSQKVLEILLEAGSDANELVTPGSREKAGCGLIAAIRRGDLQAMKLLLDHGADPNTVNGDECTPLMAAVRLQNEAAINILMERGADVNICSDPNFDLGEHTGTVSALEVAAEHGYIYLIHLLVKAGALLTLESDDTVFKTALQCAAYYGQAESIATLLELGSDVHVVGGKFGTALQAAALSDCEKCIDLLIEAGADINQHHVGEYGAALIASCAGKNSSYEDYKTNGFHALLRHGADVNLNGGGDWPYAIIAMACQGDAEGLKILIEAGADVNKTGGKWHSALQAAICDDTEVYTDSIEVLLAAGADVNAFGGVYGTALQCAYRGGYYVATRLLYAHGASNAIYGGKWGSALGSAISGACHTLVHQIVQQHKADVNIPCGKWGSPLHFAIVQRSDDEEALIDLFLDHGADVNAIGGRNSTALGAAVVDGEPGMVQKLLERGADPNLVCERSGRSPLHLACQMQDLDDVKMLLDAGADVHLATKRGSILQSAAIGDDDYCVAVIEKIIESGAEVNAKTVGPYGTALHAAAVAGNVAAATCLLENGADVHIKTGHFGSVLQAAAFKGSFALIRLLLKHGADVNMVGGRYRTALQAACVAGREKTAKLLLDHSADANITGGQYGTALMAACNSGKLSLVRLLLARGADPNIKGGWYGSAFVTAILFQQEDIAKALVRSQKKKGLELEGVKDIGEHKNHWKWIFKDEEEAVKEAFDEEGEEEEWSESEIVVPDALEEEDEWEDEDDEDDDESGTDIEEGENNENGSETEEDRDGTVNTDAGDKNVSPSRAQAKDNGLDFSWLKVEEIIESD</sequence>
<feature type="repeat" description="ANK" evidence="3">
    <location>
        <begin position="1728"/>
        <end position="1757"/>
    </location>
</feature>
<proteinExistence type="predicted"/>
<dbReference type="Pfam" id="PF00023">
    <property type="entry name" value="Ank"/>
    <property type="match status" value="1"/>
</dbReference>
<feature type="repeat" description="ANK" evidence="3">
    <location>
        <begin position="1024"/>
        <end position="1056"/>
    </location>
</feature>
<feature type="repeat" description="ANK" evidence="3">
    <location>
        <begin position="991"/>
        <end position="1023"/>
    </location>
</feature>
<dbReference type="SMART" id="SM00248">
    <property type="entry name" value="ANK"/>
    <property type="match status" value="30"/>
</dbReference>
<feature type="repeat" description="ANK" evidence="3">
    <location>
        <begin position="859"/>
        <end position="891"/>
    </location>
</feature>
<dbReference type="PROSITE" id="PS50297">
    <property type="entry name" value="ANK_REP_REGION"/>
    <property type="match status" value="11"/>
</dbReference>
<dbReference type="PANTHER" id="PTHR24198:SF165">
    <property type="entry name" value="ANKYRIN REPEAT-CONTAINING PROTEIN-RELATED"/>
    <property type="match status" value="1"/>
</dbReference>
<evidence type="ECO:0000256" key="4">
    <source>
        <dbReference type="SAM" id="MobiDB-lite"/>
    </source>
</evidence>
<feature type="repeat" description="ANK" evidence="3">
    <location>
        <begin position="1159"/>
        <end position="1191"/>
    </location>
</feature>
<keyword evidence="1" id="KW-0677">Repeat</keyword>
<keyword evidence="2 3" id="KW-0040">ANK repeat</keyword>
<feature type="compositionally biased region" description="Acidic residues" evidence="4">
    <location>
        <begin position="1913"/>
        <end position="1927"/>
    </location>
</feature>
<feature type="repeat" description="ANK" evidence="3">
    <location>
        <begin position="1057"/>
        <end position="1089"/>
    </location>
</feature>
<protein>
    <submittedName>
        <fullName evidence="8">Uncharacterized protein</fullName>
    </submittedName>
</protein>
<feature type="domain" description="DUF7708" evidence="6">
    <location>
        <begin position="66"/>
        <end position="222"/>
    </location>
</feature>
<feature type="repeat" description="ANK" evidence="3">
    <location>
        <begin position="1622"/>
        <end position="1654"/>
    </location>
</feature>
<evidence type="ECO:0000313" key="8">
    <source>
        <dbReference type="EMBL" id="KAL2075283.1"/>
    </source>
</evidence>
<reference evidence="8 9" key="1">
    <citation type="journal article" date="2024" name="Commun. Biol.">
        <title>Comparative genomic analysis of thermophilic fungi reveals convergent evolutionary adaptations and gene losses.</title>
        <authorList>
            <person name="Steindorff A.S."/>
            <person name="Aguilar-Pontes M.V."/>
            <person name="Robinson A.J."/>
            <person name="Andreopoulos B."/>
            <person name="LaButti K."/>
            <person name="Kuo A."/>
            <person name="Mondo S."/>
            <person name="Riley R."/>
            <person name="Otillar R."/>
            <person name="Haridas S."/>
            <person name="Lipzen A."/>
            <person name="Grimwood J."/>
            <person name="Schmutz J."/>
            <person name="Clum A."/>
            <person name="Reid I.D."/>
            <person name="Moisan M.C."/>
            <person name="Butler G."/>
            <person name="Nguyen T.T.M."/>
            <person name="Dewar K."/>
            <person name="Conant G."/>
            <person name="Drula E."/>
            <person name="Henrissat B."/>
            <person name="Hansel C."/>
            <person name="Singer S."/>
            <person name="Hutchinson M.I."/>
            <person name="de Vries R.P."/>
            <person name="Natvig D.O."/>
            <person name="Powell A.J."/>
            <person name="Tsang A."/>
            <person name="Grigoriev I.V."/>
        </authorList>
    </citation>
    <scope>NUCLEOTIDE SEQUENCE [LARGE SCALE GENOMIC DNA]</scope>
    <source>
        <strain evidence="8 9">CBS 494.80</strain>
    </source>
</reference>
<gene>
    <name evidence="8" type="ORF">VTL71DRAFT_226</name>
</gene>
<evidence type="ECO:0000256" key="3">
    <source>
        <dbReference type="PROSITE-ProRule" id="PRU00023"/>
    </source>
</evidence>
<dbReference type="InterPro" id="IPR036770">
    <property type="entry name" value="Ankyrin_rpt-contain_sf"/>
</dbReference>
<evidence type="ECO:0000259" key="5">
    <source>
        <dbReference type="Pfam" id="PF22939"/>
    </source>
</evidence>
<dbReference type="Proteomes" id="UP001595075">
    <property type="component" value="Unassembled WGS sequence"/>
</dbReference>
<dbReference type="InterPro" id="IPR056884">
    <property type="entry name" value="NPHP3-like_N"/>
</dbReference>
<feature type="domain" description="GPI inositol-deacylase winged helix" evidence="5">
    <location>
        <begin position="568"/>
        <end position="647"/>
    </location>
</feature>
<dbReference type="InterPro" id="IPR027417">
    <property type="entry name" value="P-loop_NTPase"/>
</dbReference>
<accession>A0ABR4CZK1</accession>
<dbReference type="EMBL" id="JAZHXI010000001">
    <property type="protein sequence ID" value="KAL2075283.1"/>
    <property type="molecule type" value="Genomic_DNA"/>
</dbReference>
<organism evidence="8 9">
    <name type="scientific">Oculimacula yallundae</name>
    <dbReference type="NCBI Taxonomy" id="86028"/>
    <lineage>
        <taxon>Eukaryota</taxon>
        <taxon>Fungi</taxon>
        <taxon>Dikarya</taxon>
        <taxon>Ascomycota</taxon>
        <taxon>Pezizomycotina</taxon>
        <taxon>Leotiomycetes</taxon>
        <taxon>Helotiales</taxon>
        <taxon>Ploettnerulaceae</taxon>
        <taxon>Oculimacula</taxon>
    </lineage>
</organism>
<feature type="compositionally biased region" description="Acidic residues" evidence="4">
    <location>
        <begin position="1935"/>
        <end position="1973"/>
    </location>
</feature>
<dbReference type="InterPro" id="IPR056125">
    <property type="entry name" value="DUF7708"/>
</dbReference>
<feature type="repeat" description="ANK" evidence="3">
    <location>
        <begin position="1824"/>
        <end position="1856"/>
    </location>
</feature>
<dbReference type="Pfam" id="PF24883">
    <property type="entry name" value="NPHP3_N"/>
    <property type="match status" value="1"/>
</dbReference>
<feature type="repeat" description="ANK" evidence="3">
    <location>
        <begin position="1265"/>
        <end position="1297"/>
    </location>
</feature>
<comment type="caution">
    <text evidence="8">The sequence shown here is derived from an EMBL/GenBank/DDBJ whole genome shotgun (WGS) entry which is preliminary data.</text>
</comment>
<dbReference type="Pfam" id="PF12796">
    <property type="entry name" value="Ank_2"/>
    <property type="match status" value="9"/>
</dbReference>
<dbReference type="Pfam" id="PF22939">
    <property type="entry name" value="WHD_GPIID"/>
    <property type="match status" value="1"/>
</dbReference>
<feature type="domain" description="Nephrocystin 3-like N-terminal" evidence="7">
    <location>
        <begin position="289"/>
        <end position="456"/>
    </location>
</feature>
<evidence type="ECO:0000313" key="9">
    <source>
        <dbReference type="Proteomes" id="UP001595075"/>
    </source>
</evidence>
<evidence type="ECO:0000259" key="6">
    <source>
        <dbReference type="Pfam" id="PF24809"/>
    </source>
</evidence>
<dbReference type="InterPro" id="IPR002110">
    <property type="entry name" value="Ankyrin_rpt"/>
</dbReference>
<feature type="repeat" description="ANK" evidence="3">
    <location>
        <begin position="1586"/>
        <end position="1621"/>
    </location>
</feature>
<feature type="repeat" description="ANK" evidence="3">
    <location>
        <begin position="1232"/>
        <end position="1264"/>
    </location>
</feature>
<dbReference type="Gene3D" id="3.40.50.300">
    <property type="entry name" value="P-loop containing nucleotide triphosphate hydrolases"/>
    <property type="match status" value="1"/>
</dbReference>
<evidence type="ECO:0000256" key="2">
    <source>
        <dbReference type="ARBA" id="ARBA00023043"/>
    </source>
</evidence>
<dbReference type="Pfam" id="PF24809">
    <property type="entry name" value="DUF7708"/>
    <property type="match status" value="1"/>
</dbReference>
<evidence type="ECO:0000259" key="7">
    <source>
        <dbReference type="Pfam" id="PF24883"/>
    </source>
</evidence>
<dbReference type="Gene3D" id="1.25.40.20">
    <property type="entry name" value="Ankyrin repeat-containing domain"/>
    <property type="match status" value="8"/>
</dbReference>
<feature type="repeat" description="ANK" evidence="3">
    <location>
        <begin position="892"/>
        <end position="924"/>
    </location>
</feature>
<dbReference type="PANTHER" id="PTHR24198">
    <property type="entry name" value="ANKYRIN REPEAT AND PROTEIN KINASE DOMAIN-CONTAINING PROTEIN"/>
    <property type="match status" value="1"/>
</dbReference>
<feature type="repeat" description="ANK" evidence="3">
    <location>
        <begin position="1656"/>
        <end position="1688"/>
    </location>
</feature>
<feature type="repeat" description="ANK" evidence="3">
    <location>
        <begin position="1791"/>
        <end position="1823"/>
    </location>
</feature>
<feature type="region of interest" description="Disordered" evidence="4">
    <location>
        <begin position="1913"/>
        <end position="2000"/>
    </location>
</feature>
<dbReference type="SUPFAM" id="SSF52540">
    <property type="entry name" value="P-loop containing nucleoside triphosphate hydrolases"/>
    <property type="match status" value="1"/>
</dbReference>
<feature type="repeat" description="ANK" evidence="3">
    <location>
        <begin position="1758"/>
        <end position="1790"/>
    </location>
</feature>
<evidence type="ECO:0000256" key="1">
    <source>
        <dbReference type="ARBA" id="ARBA00022737"/>
    </source>
</evidence>
<dbReference type="SUPFAM" id="SSF48403">
    <property type="entry name" value="Ankyrin repeat"/>
    <property type="match status" value="3"/>
</dbReference>
<feature type="repeat" description="ANK" evidence="3">
    <location>
        <begin position="958"/>
        <end position="990"/>
    </location>
</feature>